<sequence length="84" mass="9407">MSIKSILVGIGAFIALLFAAFFKGRSSGKQEVQREVVKEQTKAVEEVAQERVENVRVANRVLQEVVISSDTKVDKELNDEWTRG</sequence>
<evidence type="ECO:0000256" key="1">
    <source>
        <dbReference type="SAM" id="Phobius"/>
    </source>
</evidence>
<organism evidence="2 3">
    <name type="scientific">Escherichia phage vB_EcoM_4HA13</name>
    <dbReference type="NCBI Taxonomy" id="2601675"/>
    <lineage>
        <taxon>Viruses</taxon>
        <taxon>Duplodnaviria</taxon>
        <taxon>Heunggongvirae</taxon>
        <taxon>Uroviricota</taxon>
        <taxon>Caudoviricetes</taxon>
        <taxon>Chaseviridae</taxon>
        <taxon>Cleopatravirinae</taxon>
        <taxon>Sabourvirus</taxon>
        <taxon>Sabourvirus sv4HA13</taxon>
    </lineage>
</organism>
<keyword evidence="1" id="KW-1133">Transmembrane helix</keyword>
<keyword evidence="1" id="KW-0812">Transmembrane</keyword>
<accession>A0A7D0NGU7</accession>
<evidence type="ECO:0000313" key="3">
    <source>
        <dbReference type="Proteomes" id="UP000509770"/>
    </source>
</evidence>
<evidence type="ECO:0000313" key="2">
    <source>
        <dbReference type="EMBL" id="QEM43005.1"/>
    </source>
</evidence>
<name>A0A7D0NGU7_9CAUD</name>
<reference evidence="2" key="1">
    <citation type="submission" date="2019-07" db="EMBL/GenBank/DDBJ databases">
        <authorList>
            <person name="Lin J."/>
            <person name="Cucic S."/>
            <person name="Klem A."/>
            <person name="Kropinski A."/>
            <person name="Anany H."/>
        </authorList>
    </citation>
    <scope>NUCLEOTIDE SEQUENCE [LARGE SCALE GENOMIC DNA]</scope>
</reference>
<proteinExistence type="predicted"/>
<feature type="transmembrane region" description="Helical" evidence="1">
    <location>
        <begin position="6"/>
        <end position="24"/>
    </location>
</feature>
<protein>
    <submittedName>
        <fullName evidence="2">I-spanin</fullName>
    </submittedName>
</protein>
<keyword evidence="1" id="KW-0472">Membrane</keyword>
<gene>
    <name evidence="2" type="ORF">AC4HA13_0034</name>
</gene>
<dbReference type="EMBL" id="MN136198">
    <property type="protein sequence ID" value="QEM43005.1"/>
    <property type="molecule type" value="Genomic_DNA"/>
</dbReference>
<dbReference type="Proteomes" id="UP000509770">
    <property type="component" value="Segment"/>
</dbReference>
<keyword evidence="3" id="KW-1185">Reference proteome</keyword>